<keyword evidence="2" id="KW-0285">Flavoprotein</keyword>
<dbReference type="OrthoDB" id="9782160at2"/>
<dbReference type="STRING" id="501010.NOSIN_24290"/>
<keyword evidence="3" id="KW-0274">FAD</keyword>
<evidence type="ECO:0008006" key="9">
    <source>
        <dbReference type="Google" id="ProtNLM"/>
    </source>
</evidence>
<accession>A0A1V3C728</accession>
<evidence type="ECO:0000256" key="3">
    <source>
        <dbReference type="ARBA" id="ARBA00022827"/>
    </source>
</evidence>
<dbReference type="GO" id="GO:0004497">
    <property type="term" value="F:monooxygenase activity"/>
    <property type="evidence" value="ECO:0007669"/>
    <property type="project" value="UniProtKB-KW"/>
</dbReference>
<keyword evidence="5" id="KW-0503">Monooxygenase</keyword>
<protein>
    <recommendedName>
        <fullName evidence="9">FAD-binding domain-containing protein</fullName>
    </recommendedName>
</protein>
<sequence length="222" mass="24237">MARIGPGCHFVRCPLRQGNMLNFAAVLRSPAFDRGETGWGGPEELDAAFADCCDAVHSAMEHLWRNQWWPMADREPISGWVDGRTVLVGDAAHPVLQYPAQGACQALEAFAERRTPRTERVRRTARVWGEIWRVDDVGRTLATSSSRRVTSPATSTPTGCRPRSGREHRRPGGAGSPRGVRAAGPSSSPNADLIGETTCSVSDRPSPRCQRVRADIPSRGQQ</sequence>
<name>A0A1V3C728_9ACTN</name>
<evidence type="ECO:0000256" key="5">
    <source>
        <dbReference type="ARBA" id="ARBA00023033"/>
    </source>
</evidence>
<evidence type="ECO:0000256" key="6">
    <source>
        <dbReference type="SAM" id="MobiDB-lite"/>
    </source>
</evidence>
<reference evidence="8" key="1">
    <citation type="submission" date="2016-08" db="EMBL/GenBank/DDBJ databases">
        <authorList>
            <person name="Tokovenko B."/>
            <person name="Kalinowski J."/>
        </authorList>
    </citation>
    <scope>NUCLEOTIDE SEQUENCE [LARGE SCALE GENOMIC DNA]</scope>
    <source>
        <strain evidence="8">UTMC102</strain>
    </source>
</reference>
<gene>
    <name evidence="7" type="ORF">NOSIN_24290</name>
</gene>
<organism evidence="7 8">
    <name type="scientific">Nocardiopsis sinuspersici</name>
    <dbReference type="NCBI Taxonomy" id="501010"/>
    <lineage>
        <taxon>Bacteria</taxon>
        <taxon>Bacillati</taxon>
        <taxon>Actinomycetota</taxon>
        <taxon>Actinomycetes</taxon>
        <taxon>Streptosporangiales</taxon>
        <taxon>Nocardiopsidaceae</taxon>
        <taxon>Nocardiopsis</taxon>
    </lineage>
</organism>
<dbReference type="PANTHER" id="PTHR13789">
    <property type="entry name" value="MONOOXYGENASE"/>
    <property type="match status" value="1"/>
</dbReference>
<dbReference type="AlphaFoldDB" id="A0A1V3C728"/>
<proteinExistence type="predicted"/>
<evidence type="ECO:0000256" key="4">
    <source>
        <dbReference type="ARBA" id="ARBA00023002"/>
    </source>
</evidence>
<dbReference type="RefSeq" id="WP_077693009.1">
    <property type="nucleotide sequence ID" value="NZ_MCOK01000001.1"/>
</dbReference>
<feature type="region of interest" description="Disordered" evidence="6">
    <location>
        <begin position="142"/>
        <end position="222"/>
    </location>
</feature>
<dbReference type="Gene3D" id="3.50.50.60">
    <property type="entry name" value="FAD/NAD(P)-binding domain"/>
    <property type="match status" value="1"/>
</dbReference>
<keyword evidence="8" id="KW-1185">Reference proteome</keyword>
<comment type="caution">
    <text evidence="7">The sequence shown here is derived from an EMBL/GenBank/DDBJ whole genome shotgun (WGS) entry which is preliminary data.</text>
</comment>
<evidence type="ECO:0000256" key="2">
    <source>
        <dbReference type="ARBA" id="ARBA00022630"/>
    </source>
</evidence>
<evidence type="ECO:0000256" key="1">
    <source>
        <dbReference type="ARBA" id="ARBA00001974"/>
    </source>
</evidence>
<comment type="cofactor">
    <cofactor evidence="1">
        <name>FAD</name>
        <dbReference type="ChEBI" id="CHEBI:57692"/>
    </cofactor>
</comment>
<keyword evidence="4" id="KW-0560">Oxidoreductase</keyword>
<dbReference type="InterPro" id="IPR036188">
    <property type="entry name" value="FAD/NAD-bd_sf"/>
</dbReference>
<dbReference type="EMBL" id="MCOK01000001">
    <property type="protein sequence ID" value="OOC56561.1"/>
    <property type="molecule type" value="Genomic_DNA"/>
</dbReference>
<feature type="compositionally biased region" description="Polar residues" evidence="6">
    <location>
        <begin position="142"/>
        <end position="158"/>
    </location>
</feature>
<evidence type="ECO:0000313" key="8">
    <source>
        <dbReference type="Proteomes" id="UP000189004"/>
    </source>
</evidence>
<dbReference type="InterPro" id="IPR050493">
    <property type="entry name" value="FAD-dep_Monooxygenase_BioMet"/>
</dbReference>
<dbReference type="Proteomes" id="UP000189004">
    <property type="component" value="Unassembled WGS sequence"/>
</dbReference>
<dbReference type="PANTHER" id="PTHR13789:SF318">
    <property type="entry name" value="GERANYLGERANYL DIPHOSPHATE REDUCTASE"/>
    <property type="match status" value="1"/>
</dbReference>
<evidence type="ECO:0000313" key="7">
    <source>
        <dbReference type="EMBL" id="OOC56561.1"/>
    </source>
</evidence>
<dbReference type="SUPFAM" id="SSF51905">
    <property type="entry name" value="FAD/NAD(P)-binding domain"/>
    <property type="match status" value="1"/>
</dbReference>